<evidence type="ECO:0000313" key="2">
    <source>
        <dbReference type="Proteomes" id="UP000305836"/>
    </source>
</evidence>
<evidence type="ECO:0000313" key="1">
    <source>
        <dbReference type="EMBL" id="TKK76314.1"/>
    </source>
</evidence>
<dbReference type="OrthoDB" id="4859670at2"/>
<accession>A0A4U3LMJ7</accession>
<gene>
    <name evidence="1" type="ORF">FDA38_28325</name>
</gene>
<proteinExistence type="predicted"/>
<protein>
    <submittedName>
        <fullName evidence="1">Tetratricopeptide repeat protein</fullName>
    </submittedName>
</protein>
<organism evidence="1 2">
    <name type="scientific">Kribbella jiaozuonensis</name>
    <dbReference type="NCBI Taxonomy" id="2575441"/>
    <lineage>
        <taxon>Bacteria</taxon>
        <taxon>Bacillati</taxon>
        <taxon>Actinomycetota</taxon>
        <taxon>Actinomycetes</taxon>
        <taxon>Propionibacteriales</taxon>
        <taxon>Kribbellaceae</taxon>
        <taxon>Kribbella</taxon>
    </lineage>
</organism>
<dbReference type="Proteomes" id="UP000305836">
    <property type="component" value="Unassembled WGS sequence"/>
</dbReference>
<dbReference type="Gene3D" id="2.60.120.10">
    <property type="entry name" value="Jelly Rolls"/>
    <property type="match status" value="1"/>
</dbReference>
<dbReference type="EMBL" id="SZPZ01000004">
    <property type="protein sequence ID" value="TKK76314.1"/>
    <property type="molecule type" value="Genomic_DNA"/>
</dbReference>
<dbReference type="AlphaFoldDB" id="A0A4U3LMJ7"/>
<dbReference type="Pfam" id="PF14559">
    <property type="entry name" value="TPR_19"/>
    <property type="match status" value="1"/>
</dbReference>
<reference evidence="1 2" key="1">
    <citation type="submission" date="2019-04" db="EMBL/GenBank/DDBJ databases">
        <title>Kribbella sp. NEAU-THZ 27 nov., a novel actinomycete isolated from soil.</title>
        <authorList>
            <person name="Duan L."/>
        </authorList>
    </citation>
    <scope>NUCLEOTIDE SEQUENCE [LARGE SCALE GENOMIC DNA]</scope>
    <source>
        <strain evidence="2">NEAU-THZ27</strain>
    </source>
</reference>
<dbReference type="RefSeq" id="WP_137257182.1">
    <property type="nucleotide sequence ID" value="NZ_JBHSPQ010000003.1"/>
</dbReference>
<dbReference type="InterPro" id="IPR014710">
    <property type="entry name" value="RmlC-like_jellyroll"/>
</dbReference>
<keyword evidence="2" id="KW-1185">Reference proteome</keyword>
<dbReference type="Gene3D" id="1.25.40.10">
    <property type="entry name" value="Tetratricopeptide repeat domain"/>
    <property type="match status" value="1"/>
</dbReference>
<dbReference type="InterPro" id="IPR011990">
    <property type="entry name" value="TPR-like_helical_dom_sf"/>
</dbReference>
<name>A0A4U3LMJ7_9ACTN</name>
<dbReference type="NCBIfam" id="NF047558">
    <property type="entry name" value="TPR_END_plus"/>
    <property type="match status" value="1"/>
</dbReference>
<dbReference type="InterPro" id="IPR011051">
    <property type="entry name" value="RmlC_Cupin_sf"/>
</dbReference>
<dbReference type="SUPFAM" id="SSF51182">
    <property type="entry name" value="RmlC-like cupins"/>
    <property type="match status" value="1"/>
</dbReference>
<dbReference type="SUPFAM" id="SSF48452">
    <property type="entry name" value="TPR-like"/>
    <property type="match status" value="1"/>
</dbReference>
<comment type="caution">
    <text evidence="1">The sequence shown here is derived from an EMBL/GenBank/DDBJ whole genome shotgun (WGS) entry which is preliminary data.</text>
</comment>
<sequence>MAAYRVTHLDAIEEFDDAGCHYRPIRHQLGVSAFGVTAWTGHAAGDPVINEHDEGDPTADQELFLVLQGHAEFEIDGDQVDAPTGTLVFAPPRTKRKATAKQAGTTIIALEGTPGQAYDARGWELWAPLFPLYEAGRYDEVADRLRTVVEESPQYPMLFFNLACCESQSGRTDDALAHLRQAVTMSEEFRTTATTDPDLDPIRNDPAFLQLIKGVGGQG</sequence>